<dbReference type="Proteomes" id="UP000749559">
    <property type="component" value="Unassembled WGS sequence"/>
</dbReference>
<accession>A0A8J1ULQ8</accession>
<dbReference type="Gene3D" id="3.40.50.300">
    <property type="entry name" value="P-loop containing nucleotide triphosphate hydrolases"/>
    <property type="match status" value="1"/>
</dbReference>
<proteinExistence type="predicted"/>
<name>A0A8J1ULQ8_OWEFU</name>
<keyword evidence="2" id="KW-1185">Reference proteome</keyword>
<organism evidence="1 2">
    <name type="scientific">Owenia fusiformis</name>
    <name type="common">Polychaete worm</name>
    <dbReference type="NCBI Taxonomy" id="6347"/>
    <lineage>
        <taxon>Eukaryota</taxon>
        <taxon>Metazoa</taxon>
        <taxon>Spiralia</taxon>
        <taxon>Lophotrochozoa</taxon>
        <taxon>Annelida</taxon>
        <taxon>Polychaeta</taxon>
        <taxon>Sedentaria</taxon>
        <taxon>Canalipalpata</taxon>
        <taxon>Sabellida</taxon>
        <taxon>Oweniida</taxon>
        <taxon>Oweniidae</taxon>
        <taxon>Owenia</taxon>
    </lineage>
</organism>
<reference evidence="1" key="1">
    <citation type="submission" date="2022-03" db="EMBL/GenBank/DDBJ databases">
        <authorList>
            <person name="Martin C."/>
        </authorList>
    </citation>
    <scope>NUCLEOTIDE SEQUENCE</scope>
</reference>
<protein>
    <submittedName>
        <fullName evidence="1">Uncharacterized protein</fullName>
    </submittedName>
</protein>
<evidence type="ECO:0000313" key="1">
    <source>
        <dbReference type="EMBL" id="CAH1793201.1"/>
    </source>
</evidence>
<evidence type="ECO:0000313" key="2">
    <source>
        <dbReference type="Proteomes" id="UP000749559"/>
    </source>
</evidence>
<comment type="caution">
    <text evidence="1">The sequence shown here is derived from an EMBL/GenBank/DDBJ whole genome shotgun (WGS) entry which is preliminary data.</text>
</comment>
<dbReference type="OrthoDB" id="408512at2759"/>
<dbReference type="EMBL" id="CAIIXF020000008">
    <property type="protein sequence ID" value="CAH1793201.1"/>
    <property type="molecule type" value="Genomic_DNA"/>
</dbReference>
<dbReference type="InterPro" id="IPR027417">
    <property type="entry name" value="P-loop_NTPase"/>
</dbReference>
<sequence>INDGSLLYKHYIILTEPRSGSTFFSSLLEQHPRIRHYHELLTRSTLKRNDITIQTTNEAFKYVNAKLSKNCQKITTGFKLFCTDVKTWNISQAEFIDLLGRPV</sequence>
<dbReference type="AlphaFoldDB" id="A0A8J1ULQ8"/>
<feature type="non-terminal residue" evidence="1">
    <location>
        <position position="1"/>
    </location>
</feature>
<gene>
    <name evidence="1" type="ORF">OFUS_LOCUS18081</name>
</gene>
<dbReference type="SUPFAM" id="SSF52540">
    <property type="entry name" value="P-loop containing nucleoside triphosphate hydrolases"/>
    <property type="match status" value="1"/>
</dbReference>